<dbReference type="InterPro" id="IPR013740">
    <property type="entry name" value="Redoxin"/>
</dbReference>
<dbReference type="PANTHER" id="PTHR10430:SF16">
    <property type="entry name" value="PEROXIREDOXIN-5, MITOCHONDRIAL"/>
    <property type="match status" value="1"/>
</dbReference>
<dbReference type="Pfam" id="PF08534">
    <property type="entry name" value="Redoxin"/>
    <property type="match status" value="1"/>
</dbReference>
<dbReference type="EC" id="1.11.1.27" evidence="6"/>
<feature type="active site" description="Cysteine sulfenic acid (-SOH) intermediate" evidence="5">
    <location>
        <position position="49"/>
    </location>
</feature>
<name>A0A0A0EJP6_9RHOB</name>
<keyword evidence="1 6" id="KW-0575">Peroxidase</keyword>
<evidence type="ECO:0000313" key="9">
    <source>
        <dbReference type="Proteomes" id="UP000030004"/>
    </source>
</evidence>
<dbReference type="AlphaFoldDB" id="A0A0A0EJP6"/>
<dbReference type="SUPFAM" id="SSF52833">
    <property type="entry name" value="Thioredoxin-like"/>
    <property type="match status" value="1"/>
</dbReference>
<dbReference type="GO" id="GO:0042744">
    <property type="term" value="P:hydrogen peroxide catabolic process"/>
    <property type="evidence" value="ECO:0007669"/>
    <property type="project" value="TreeGrafter"/>
</dbReference>
<dbReference type="PROSITE" id="PS51352">
    <property type="entry name" value="THIOREDOXIN_2"/>
    <property type="match status" value="1"/>
</dbReference>
<dbReference type="GO" id="GO:0034599">
    <property type="term" value="P:cellular response to oxidative stress"/>
    <property type="evidence" value="ECO:0007669"/>
    <property type="project" value="InterPro"/>
</dbReference>
<dbReference type="FunFam" id="3.40.30.10:FF:000020">
    <property type="entry name" value="Peroxiredoxin"/>
    <property type="match status" value="1"/>
</dbReference>
<evidence type="ECO:0000256" key="6">
    <source>
        <dbReference type="RuleBase" id="RU366011"/>
    </source>
</evidence>
<dbReference type="GO" id="GO:0045454">
    <property type="term" value="P:cell redox homeostasis"/>
    <property type="evidence" value="ECO:0007669"/>
    <property type="project" value="TreeGrafter"/>
</dbReference>
<sequence>MAISKGDTLPDATLVELTGEGPKQVSLSERLKGRNVVIFALPGAFTGTCTTAHVPSFMRTAEQFKAKGVDEIICLSVNDPFVMGAWDEQTGAGKAGITMLGDPAAEFTKAVGMDFSAPPVGLVDRSKRYAMYVQDGTVAVFQEDANPGQCDLSGGEAMLEAI</sequence>
<dbReference type="PANTHER" id="PTHR10430">
    <property type="entry name" value="PEROXIREDOXIN"/>
    <property type="match status" value="1"/>
</dbReference>
<dbReference type="CDD" id="cd03013">
    <property type="entry name" value="PRX5_like"/>
    <property type="match status" value="1"/>
</dbReference>
<dbReference type="OrthoDB" id="9800621at2"/>
<dbReference type="GO" id="GO:0005737">
    <property type="term" value="C:cytoplasm"/>
    <property type="evidence" value="ECO:0007669"/>
    <property type="project" value="TreeGrafter"/>
</dbReference>
<dbReference type="InterPro" id="IPR037944">
    <property type="entry name" value="PRX5-like"/>
</dbReference>
<dbReference type="GO" id="GO:0008379">
    <property type="term" value="F:thioredoxin peroxidase activity"/>
    <property type="evidence" value="ECO:0007669"/>
    <property type="project" value="InterPro"/>
</dbReference>
<organism evidence="8 9">
    <name type="scientific">Pseudooceanicola atlanticus</name>
    <dbReference type="NCBI Taxonomy" id="1461694"/>
    <lineage>
        <taxon>Bacteria</taxon>
        <taxon>Pseudomonadati</taxon>
        <taxon>Pseudomonadota</taxon>
        <taxon>Alphaproteobacteria</taxon>
        <taxon>Rhodobacterales</taxon>
        <taxon>Paracoccaceae</taxon>
        <taxon>Pseudooceanicola</taxon>
    </lineage>
</organism>
<evidence type="ECO:0000313" key="8">
    <source>
        <dbReference type="EMBL" id="KGM50338.1"/>
    </source>
</evidence>
<evidence type="ECO:0000256" key="5">
    <source>
        <dbReference type="PIRSR" id="PIRSR637944-1"/>
    </source>
</evidence>
<evidence type="ECO:0000256" key="3">
    <source>
        <dbReference type="ARBA" id="ARBA00023002"/>
    </source>
</evidence>
<proteinExistence type="inferred from homology"/>
<dbReference type="InterPro" id="IPR013766">
    <property type="entry name" value="Thioredoxin_domain"/>
</dbReference>
<keyword evidence="9" id="KW-1185">Reference proteome</keyword>
<evidence type="ECO:0000256" key="2">
    <source>
        <dbReference type="ARBA" id="ARBA00022862"/>
    </source>
</evidence>
<dbReference type="STRING" id="1461694.ATO9_02250"/>
<comment type="caution">
    <text evidence="8">The sequence shown here is derived from an EMBL/GenBank/DDBJ whole genome shotgun (WGS) entry which is preliminary data.</text>
</comment>
<evidence type="ECO:0000256" key="4">
    <source>
        <dbReference type="ARBA" id="ARBA00023284"/>
    </source>
</evidence>
<keyword evidence="3 6" id="KW-0560">Oxidoreductase</keyword>
<dbReference type="Gene3D" id="3.40.30.10">
    <property type="entry name" value="Glutaredoxin"/>
    <property type="match status" value="1"/>
</dbReference>
<feature type="domain" description="Thioredoxin" evidence="7">
    <location>
        <begin position="3"/>
        <end position="162"/>
    </location>
</feature>
<gene>
    <name evidence="8" type="ORF">ATO9_02250</name>
</gene>
<accession>A0A0A0EJP6</accession>
<comment type="catalytic activity">
    <reaction evidence="6">
        <text>a hydroperoxide + 2 glutathione = an alcohol + glutathione disulfide + H2O</text>
        <dbReference type="Rhea" id="RHEA:62632"/>
        <dbReference type="ChEBI" id="CHEBI:15377"/>
        <dbReference type="ChEBI" id="CHEBI:30879"/>
        <dbReference type="ChEBI" id="CHEBI:35924"/>
        <dbReference type="ChEBI" id="CHEBI:57925"/>
        <dbReference type="ChEBI" id="CHEBI:58297"/>
        <dbReference type="EC" id="1.11.1.27"/>
    </reaction>
</comment>
<evidence type="ECO:0000256" key="1">
    <source>
        <dbReference type="ARBA" id="ARBA00022559"/>
    </source>
</evidence>
<dbReference type="RefSeq" id="WP_043744439.1">
    <property type="nucleotide sequence ID" value="NZ_AQQX01000001.1"/>
</dbReference>
<dbReference type="InterPro" id="IPR036249">
    <property type="entry name" value="Thioredoxin-like_sf"/>
</dbReference>
<dbReference type="Proteomes" id="UP000030004">
    <property type="component" value="Unassembled WGS sequence"/>
</dbReference>
<protein>
    <recommendedName>
        <fullName evidence="6">Glutathione-dependent peroxiredoxin</fullName>
        <ecNumber evidence="6">1.11.1.27</ecNumber>
    </recommendedName>
</protein>
<keyword evidence="4 6" id="KW-0676">Redox-active center</keyword>
<reference evidence="8 9" key="1">
    <citation type="journal article" date="2015" name="Antonie Van Leeuwenhoek">
        <title>Pseudooceanicola atlanticus gen. nov. sp. nov., isolated from surface seawater of the Atlantic Ocean and reclassification of Oceanicola batsensis, Oceanicola marinus, Oceanicola nitratireducens, Oceanicola nanhaiensis, Oceanicola antarcticus and Oceanicola flagellatus, as Pseudooceanicola batsensis comb. nov., Pseudooceanicola marinus comb. nov., Pseudooceanicola nitratireducens comb. nov., Pseudooceanicola nanhaiensis comb. nov., Pseudooceanicola antarcticus comb. nov., and Pseudooceanicola flagellatus comb. nov.</title>
        <authorList>
            <person name="Lai Q."/>
            <person name="Li G."/>
            <person name="Liu X."/>
            <person name="Du Y."/>
            <person name="Sun F."/>
            <person name="Shao Z."/>
        </authorList>
    </citation>
    <scope>NUCLEOTIDE SEQUENCE [LARGE SCALE GENOMIC DNA]</scope>
    <source>
        <strain evidence="8 9">22II-s11g</strain>
    </source>
</reference>
<comment type="similarity">
    <text evidence="6">Belongs to the peroxiredoxin family. Prx5 subfamily.</text>
</comment>
<evidence type="ECO:0000259" key="7">
    <source>
        <dbReference type="PROSITE" id="PS51352"/>
    </source>
</evidence>
<dbReference type="EMBL" id="AQQX01000001">
    <property type="protein sequence ID" value="KGM50338.1"/>
    <property type="molecule type" value="Genomic_DNA"/>
</dbReference>
<dbReference type="eggNOG" id="COG0678">
    <property type="taxonomic scope" value="Bacteria"/>
</dbReference>
<comment type="function">
    <text evidence="6">Thiol-specific peroxidase that catalyzes the reduction of hydrogen peroxide and organic hydroperoxides to water and alcohols, respectively. Plays a role in cell protection against oxidative stress by detoxifying peroxides.</text>
</comment>
<keyword evidence="2 6" id="KW-0049">Antioxidant</keyword>